<dbReference type="InterPro" id="IPR029063">
    <property type="entry name" value="SAM-dependent_MTases_sf"/>
</dbReference>
<dbReference type="InterPro" id="IPR006027">
    <property type="entry name" value="NusB_RsmB_TIM44"/>
</dbReference>
<feature type="binding site" evidence="14">
    <location>
        <position position="335"/>
    </location>
    <ligand>
        <name>S-adenosyl-L-methionine</name>
        <dbReference type="ChEBI" id="CHEBI:59789"/>
    </ligand>
</feature>
<comment type="catalytic activity">
    <reaction evidence="13">
        <text>cytidine(967) in 16S rRNA + S-adenosyl-L-methionine = 5-methylcytidine(967) in 16S rRNA + S-adenosyl-L-homocysteine + H(+)</text>
        <dbReference type="Rhea" id="RHEA:42748"/>
        <dbReference type="Rhea" id="RHEA-COMP:10219"/>
        <dbReference type="Rhea" id="RHEA-COMP:10220"/>
        <dbReference type="ChEBI" id="CHEBI:15378"/>
        <dbReference type="ChEBI" id="CHEBI:57856"/>
        <dbReference type="ChEBI" id="CHEBI:59789"/>
        <dbReference type="ChEBI" id="CHEBI:74483"/>
        <dbReference type="ChEBI" id="CHEBI:82748"/>
        <dbReference type="EC" id="2.1.1.176"/>
    </reaction>
</comment>
<dbReference type="SUPFAM" id="SSF48013">
    <property type="entry name" value="NusB-like"/>
    <property type="match status" value="1"/>
</dbReference>
<keyword evidence="6" id="KW-0698">rRNA processing</keyword>
<dbReference type="InterPro" id="IPR049560">
    <property type="entry name" value="MeTrfase_RsmB-F_NOP2_cat"/>
</dbReference>
<comment type="similarity">
    <text evidence="3 14">Belongs to the class I-like SAM-binding methyltransferase superfamily. RsmB/NOP family.</text>
</comment>
<sequence>MANKLKQTPRYLAVDILERVEKEGSYANIALDQVLDRVRLNSSDAGLLTNIVYGVIQHRLTLDYWLAPFIKKPQQLEHWVRQVLRLSVYQMTYLDKIPNRAIFYEATEIAKNRGNQGTAGLVTAILRNIQRTGLRDLTEIADADEQMSIKYSLPVWLVKKLQTELGQAKTLAILEHINEPPTASIRVNTRVTNAEKLQTELAEVDLQVEPSHLTPVGLVSQGGFFAGTAAFEAGQYTVQDESSMLVAASMQLKPNQQVLDACAAPGGKTTHIATYLNAGAGGHVTALDLHANKVRLIEENANRLHVSDVVSAQAMDARDVHSKFADEQFDRILVDAPCSGLGLLRRKPEIKYARSEADLQNLKKIQLAILNSVAKKVKIGGILTYSTCTIVDEENQQVIEKFRQQHPEFDLIPVKTDYDLTVETEPYMKLYPDDYRTDGFFICCLQRKTR</sequence>
<comment type="subcellular location">
    <subcellularLocation>
        <location evidence="2">Cytoplasm</location>
    </subcellularLocation>
</comment>
<dbReference type="CDD" id="cd02440">
    <property type="entry name" value="AdoMet_MTases"/>
    <property type="match status" value="1"/>
</dbReference>
<evidence type="ECO:0000256" key="12">
    <source>
        <dbReference type="ARBA" id="ARBA00031088"/>
    </source>
</evidence>
<dbReference type="InterPro" id="IPR004573">
    <property type="entry name" value="rRNA_ssu_MeTfrase_B"/>
</dbReference>
<dbReference type="AlphaFoldDB" id="A0A192H469"/>
<evidence type="ECO:0000256" key="9">
    <source>
        <dbReference type="ARBA" id="ARBA00022691"/>
    </source>
</evidence>
<dbReference type="GeneID" id="42982570"/>
<keyword evidence="9 14" id="KW-0949">S-adenosyl-L-methionine</keyword>
<keyword evidence="16" id="KW-1185">Reference proteome</keyword>
<protein>
    <recommendedName>
        <fullName evidence="4">16S rRNA (cytosine(967)-C(5))-methyltransferase</fullName>
        <ecNumber evidence="4">2.1.1.176</ecNumber>
    </recommendedName>
    <alternativeName>
        <fullName evidence="11">16S rRNA m5C967 methyltransferase</fullName>
    </alternativeName>
    <alternativeName>
        <fullName evidence="12">rRNA (cytosine-C(5)-)-methyltransferase RsmB</fullName>
    </alternativeName>
</protein>
<dbReference type="GO" id="GO:0003723">
    <property type="term" value="F:RNA binding"/>
    <property type="evidence" value="ECO:0007669"/>
    <property type="project" value="UniProtKB-UniRule"/>
</dbReference>
<dbReference type="GO" id="GO:0008649">
    <property type="term" value="F:rRNA methyltransferase activity"/>
    <property type="evidence" value="ECO:0007669"/>
    <property type="project" value="InterPro"/>
</dbReference>
<evidence type="ECO:0000256" key="5">
    <source>
        <dbReference type="ARBA" id="ARBA00022490"/>
    </source>
</evidence>
<dbReference type="GO" id="GO:0005737">
    <property type="term" value="C:cytoplasm"/>
    <property type="evidence" value="ECO:0007669"/>
    <property type="project" value="UniProtKB-SubCell"/>
</dbReference>
<keyword evidence="8 14" id="KW-0808">Transferase</keyword>
<dbReference type="InterPro" id="IPR054728">
    <property type="entry name" value="RsmB-like_ferredoxin"/>
</dbReference>
<proteinExistence type="inferred from homology"/>
<dbReference type="KEGG" id="lbt:AYR52_03400"/>
<dbReference type="Gene3D" id="3.40.50.150">
    <property type="entry name" value="Vaccinia Virus protein VP39"/>
    <property type="match status" value="1"/>
</dbReference>
<evidence type="ECO:0000256" key="8">
    <source>
        <dbReference type="ARBA" id="ARBA00022679"/>
    </source>
</evidence>
<dbReference type="FunFam" id="1.10.940.10:FF:000006">
    <property type="entry name" value="16S rRNA (Cytosine(967)-C(5))-methyltransferase RsmB"/>
    <property type="match status" value="1"/>
</dbReference>
<name>A0A192H469_9LACO</name>
<dbReference type="PRINTS" id="PR02008">
    <property type="entry name" value="RCMTFAMILY"/>
</dbReference>
<dbReference type="GO" id="GO:0006355">
    <property type="term" value="P:regulation of DNA-templated transcription"/>
    <property type="evidence" value="ECO:0007669"/>
    <property type="project" value="InterPro"/>
</dbReference>
<evidence type="ECO:0000256" key="2">
    <source>
        <dbReference type="ARBA" id="ARBA00004496"/>
    </source>
</evidence>
<comment type="function">
    <text evidence="1">Specifically methylates the cytosine at position 967 (m5C967) of 16S rRNA.</text>
</comment>
<feature type="active site" description="Nucleophile" evidence="14">
    <location>
        <position position="388"/>
    </location>
</feature>
<dbReference type="InterPro" id="IPR023267">
    <property type="entry name" value="RCMT"/>
</dbReference>
<dbReference type="PROSITE" id="PS51686">
    <property type="entry name" value="SAM_MT_RSMB_NOP"/>
    <property type="match status" value="1"/>
</dbReference>
<dbReference type="Gene3D" id="3.30.70.1170">
    <property type="entry name" value="Sun protein, domain 3"/>
    <property type="match status" value="1"/>
</dbReference>
<evidence type="ECO:0000313" key="16">
    <source>
        <dbReference type="Proteomes" id="UP000078582"/>
    </source>
</evidence>
<dbReference type="NCBIfam" id="NF011494">
    <property type="entry name" value="PRK14902.1"/>
    <property type="match status" value="1"/>
</dbReference>
<evidence type="ECO:0000256" key="10">
    <source>
        <dbReference type="ARBA" id="ARBA00022884"/>
    </source>
</evidence>
<dbReference type="SUPFAM" id="SSF53335">
    <property type="entry name" value="S-adenosyl-L-methionine-dependent methyltransferases"/>
    <property type="match status" value="1"/>
</dbReference>
<organism evidence="15 16">
    <name type="scientific">Loigolactobacillus backii</name>
    <dbReference type="NCBI Taxonomy" id="375175"/>
    <lineage>
        <taxon>Bacteria</taxon>
        <taxon>Bacillati</taxon>
        <taxon>Bacillota</taxon>
        <taxon>Bacilli</taxon>
        <taxon>Lactobacillales</taxon>
        <taxon>Lactobacillaceae</taxon>
        <taxon>Loigolactobacillus</taxon>
    </lineage>
</organism>
<keyword evidence="7 14" id="KW-0489">Methyltransferase</keyword>
<dbReference type="Proteomes" id="UP000078582">
    <property type="component" value="Chromosome"/>
</dbReference>
<feature type="binding site" evidence="14">
    <location>
        <position position="288"/>
    </location>
    <ligand>
        <name>S-adenosyl-L-methionine</name>
        <dbReference type="ChEBI" id="CHEBI:59789"/>
    </ligand>
</feature>
<dbReference type="PANTHER" id="PTHR22807">
    <property type="entry name" value="NOP2 YEAST -RELATED NOL1/NOP2/FMU SUN DOMAIN-CONTAINING"/>
    <property type="match status" value="1"/>
</dbReference>
<reference evidence="15 16" key="1">
    <citation type="submission" date="2016-03" db="EMBL/GenBank/DDBJ databases">
        <title>Pediococcus and Lactobacillus from brewery environment - whole genome sequencing and assembly.</title>
        <authorList>
            <person name="Behr J."/>
            <person name="Geissler A.J."/>
            <person name="Vogel R.F."/>
        </authorList>
    </citation>
    <scope>NUCLEOTIDE SEQUENCE [LARGE SCALE GENOMIC DNA]</scope>
    <source>
        <strain evidence="15 16">TMW 1.1989</strain>
    </source>
</reference>
<dbReference type="STRING" id="375175.AYR53_09910"/>
<feature type="binding site" evidence="14">
    <location>
        <begin position="262"/>
        <end position="268"/>
    </location>
    <ligand>
        <name>S-adenosyl-L-methionine</name>
        <dbReference type="ChEBI" id="CHEBI:59789"/>
    </ligand>
</feature>
<dbReference type="EC" id="2.1.1.176" evidence="4"/>
<evidence type="ECO:0000256" key="3">
    <source>
        <dbReference type="ARBA" id="ARBA00007494"/>
    </source>
</evidence>
<evidence type="ECO:0000256" key="7">
    <source>
        <dbReference type="ARBA" id="ARBA00022603"/>
    </source>
</evidence>
<evidence type="ECO:0000313" key="15">
    <source>
        <dbReference type="EMBL" id="ANK63048.1"/>
    </source>
</evidence>
<evidence type="ECO:0000256" key="11">
    <source>
        <dbReference type="ARBA" id="ARBA00030399"/>
    </source>
</evidence>
<evidence type="ECO:0000256" key="14">
    <source>
        <dbReference type="PROSITE-ProRule" id="PRU01023"/>
    </source>
</evidence>
<dbReference type="Pfam" id="PF01189">
    <property type="entry name" value="Methyltr_RsmB-F"/>
    <property type="match status" value="1"/>
</dbReference>
<dbReference type="Pfam" id="PF01029">
    <property type="entry name" value="NusB"/>
    <property type="match status" value="1"/>
</dbReference>
<dbReference type="Pfam" id="PF22458">
    <property type="entry name" value="RsmF-B_ferredox"/>
    <property type="match status" value="1"/>
</dbReference>
<dbReference type="InterPro" id="IPR035926">
    <property type="entry name" value="NusB-like_sf"/>
</dbReference>
<dbReference type="FunFam" id="3.40.50.150:FF:000022">
    <property type="entry name" value="Ribosomal RNA small subunit methyltransferase B"/>
    <property type="match status" value="1"/>
</dbReference>
<evidence type="ECO:0000256" key="1">
    <source>
        <dbReference type="ARBA" id="ARBA00002724"/>
    </source>
</evidence>
<dbReference type="OrthoDB" id="9810297at2"/>
<dbReference type="PANTHER" id="PTHR22807:SF53">
    <property type="entry name" value="RIBOSOMAL RNA SMALL SUBUNIT METHYLTRANSFERASE B-RELATED"/>
    <property type="match status" value="1"/>
</dbReference>
<feature type="binding site" evidence="14">
    <location>
        <position position="316"/>
    </location>
    <ligand>
        <name>S-adenosyl-L-methionine</name>
        <dbReference type="ChEBI" id="CHEBI:59789"/>
    </ligand>
</feature>
<dbReference type="PROSITE" id="PS01153">
    <property type="entry name" value="NOL1_NOP2_SUN"/>
    <property type="match status" value="1"/>
</dbReference>
<evidence type="ECO:0000256" key="4">
    <source>
        <dbReference type="ARBA" id="ARBA00012140"/>
    </source>
</evidence>
<dbReference type="InterPro" id="IPR018314">
    <property type="entry name" value="RsmB/NOL1/NOP2-like_CS"/>
</dbReference>
<keyword evidence="10 14" id="KW-0694">RNA-binding</keyword>
<evidence type="ECO:0000256" key="6">
    <source>
        <dbReference type="ARBA" id="ARBA00022552"/>
    </source>
</evidence>
<evidence type="ECO:0000256" key="13">
    <source>
        <dbReference type="ARBA" id="ARBA00047283"/>
    </source>
</evidence>
<dbReference type="EMBL" id="CP014873">
    <property type="protein sequence ID" value="ANK63048.1"/>
    <property type="molecule type" value="Genomic_DNA"/>
</dbReference>
<dbReference type="NCBIfam" id="TIGR00563">
    <property type="entry name" value="rsmB"/>
    <property type="match status" value="1"/>
</dbReference>
<dbReference type="Gene3D" id="1.10.940.10">
    <property type="entry name" value="NusB-like"/>
    <property type="match status" value="1"/>
</dbReference>
<gene>
    <name evidence="15" type="ORF">AYR53_09910</name>
</gene>
<keyword evidence="5" id="KW-0963">Cytoplasm</keyword>
<dbReference type="RefSeq" id="WP_068223864.1">
    <property type="nucleotide sequence ID" value="NZ_CP014623.1"/>
</dbReference>
<accession>A0A192H469</accession>
<dbReference type="InterPro" id="IPR001678">
    <property type="entry name" value="MeTrfase_RsmB-F_NOP2_dom"/>
</dbReference>